<dbReference type="GO" id="GO:0046872">
    <property type="term" value="F:metal ion binding"/>
    <property type="evidence" value="ECO:0007669"/>
    <property type="project" value="UniProtKB-KW"/>
</dbReference>
<dbReference type="InterPro" id="IPR051121">
    <property type="entry name" value="FAH"/>
</dbReference>
<reference evidence="4 5" key="1">
    <citation type="submission" date="2017-07" db="EMBL/GenBank/DDBJ databases">
        <title>Genome sequence of Streptomyces pluripotens MUSC 137T.</title>
        <authorList>
            <person name="Ser H.-L."/>
            <person name="Lee L.-H."/>
        </authorList>
    </citation>
    <scope>NUCLEOTIDE SEQUENCE [LARGE SCALE GENOMIC DNA]</scope>
    <source>
        <strain evidence="4 5">MUSC 137</strain>
    </source>
</reference>
<keyword evidence="4" id="KW-0378">Hydrolase</keyword>
<dbReference type="InterPro" id="IPR011234">
    <property type="entry name" value="Fumarylacetoacetase-like_C"/>
</dbReference>
<dbReference type="STRING" id="1355015.LK06_031935"/>
<evidence type="ECO:0000259" key="3">
    <source>
        <dbReference type="Pfam" id="PF01557"/>
    </source>
</evidence>
<keyword evidence="2" id="KW-0479">Metal-binding</keyword>
<name>A0A221P772_9ACTN</name>
<proteinExistence type="inferred from homology"/>
<comment type="similarity">
    <text evidence="1">Belongs to the FAH family.</text>
</comment>
<dbReference type="GO" id="GO:0016787">
    <property type="term" value="F:hydrolase activity"/>
    <property type="evidence" value="ECO:0007669"/>
    <property type="project" value="UniProtKB-KW"/>
</dbReference>
<accession>A0A221P772</accession>
<dbReference type="PANTHER" id="PTHR42796:SF4">
    <property type="entry name" value="FUMARYLACETOACETATE HYDROLASE DOMAIN-CONTAINING PROTEIN 2A"/>
    <property type="match status" value="1"/>
</dbReference>
<evidence type="ECO:0000313" key="4">
    <source>
        <dbReference type="EMBL" id="ASN28050.1"/>
    </source>
</evidence>
<dbReference type="AlphaFoldDB" id="A0A221P772"/>
<evidence type="ECO:0000256" key="1">
    <source>
        <dbReference type="ARBA" id="ARBA00010211"/>
    </source>
</evidence>
<dbReference type="PANTHER" id="PTHR42796">
    <property type="entry name" value="FUMARYLACETOACETATE HYDROLASE DOMAIN-CONTAINING PROTEIN 2A-RELATED"/>
    <property type="match status" value="1"/>
</dbReference>
<keyword evidence="5" id="KW-1185">Reference proteome</keyword>
<feature type="domain" description="Fumarylacetoacetase-like C-terminal" evidence="3">
    <location>
        <begin position="88"/>
        <end position="287"/>
    </location>
</feature>
<dbReference type="Proteomes" id="UP000031501">
    <property type="component" value="Chromosome"/>
</dbReference>
<dbReference type="InterPro" id="IPR036663">
    <property type="entry name" value="Fumarylacetoacetase_C_sf"/>
</dbReference>
<evidence type="ECO:0000313" key="5">
    <source>
        <dbReference type="Proteomes" id="UP000031501"/>
    </source>
</evidence>
<gene>
    <name evidence="4" type="ORF">LK07_33130</name>
</gene>
<dbReference type="KEGG" id="splu:LK06_031935"/>
<dbReference type="EMBL" id="CP022433">
    <property type="protein sequence ID" value="ASN28050.1"/>
    <property type="molecule type" value="Genomic_DNA"/>
</dbReference>
<protein>
    <submittedName>
        <fullName evidence="4">Fumarylacetoacetate hydrolase</fullName>
    </submittedName>
</protein>
<organism evidence="4 5">
    <name type="scientific">Streptomyces pluripotens</name>
    <dbReference type="NCBI Taxonomy" id="1355015"/>
    <lineage>
        <taxon>Bacteria</taxon>
        <taxon>Bacillati</taxon>
        <taxon>Actinomycetota</taxon>
        <taxon>Actinomycetes</taxon>
        <taxon>Kitasatosporales</taxon>
        <taxon>Streptomycetaceae</taxon>
        <taxon>Streptomyces</taxon>
    </lineage>
</organism>
<sequence>MRKDETVRLCTLRTETGEDVGVSVPGGIATLSVINATVTTSYGPTLLDVIRKGEAAELAAAVASLPDLGVPAARDEPEFGPIYRYPPKLWGVGLNYVRHADDLGVRQPTDAPGSYLRPSSTVIGYGDDILLPGQSQRVTAEAELGVVIGTTCRDVAPENASSVVFGYTTVLDMTAEDAIRVNARHIPWAKAFDTFCSLGPWIVTPDEIPDLSAVRISTVVNGRTIASNQVSAMMYDPHWQVGYFSGGMVLEAGSVIATGTPGAGVIQDGDTVEARVEGVGDLRNTVRLDPGASA</sequence>
<dbReference type="Pfam" id="PF01557">
    <property type="entry name" value="FAA_hydrolase"/>
    <property type="match status" value="1"/>
</dbReference>
<dbReference type="Gene3D" id="3.90.850.10">
    <property type="entry name" value="Fumarylacetoacetase-like, C-terminal domain"/>
    <property type="match status" value="1"/>
</dbReference>
<evidence type="ECO:0000256" key="2">
    <source>
        <dbReference type="ARBA" id="ARBA00022723"/>
    </source>
</evidence>
<dbReference type="GO" id="GO:0044281">
    <property type="term" value="P:small molecule metabolic process"/>
    <property type="evidence" value="ECO:0007669"/>
    <property type="project" value="UniProtKB-ARBA"/>
</dbReference>
<dbReference type="SUPFAM" id="SSF56529">
    <property type="entry name" value="FAH"/>
    <property type="match status" value="1"/>
</dbReference>